<keyword evidence="1 2" id="KW-0597">Phosphoprotein</keyword>
<reference evidence="4 5" key="1">
    <citation type="journal article" date="2018" name="Syst. Appl. Microbiol.">
        <title>Abditibacterium utsteinense sp. nov., the first cultivated member of candidate phylum FBP, isolated from ice-free Antarctic soil samples.</title>
        <authorList>
            <person name="Tahon G."/>
            <person name="Tytgat B."/>
            <person name="Lebbe L."/>
            <person name="Carlier A."/>
            <person name="Willems A."/>
        </authorList>
    </citation>
    <scope>NUCLEOTIDE SEQUENCE [LARGE SCALE GENOMIC DNA]</scope>
    <source>
        <strain evidence="4 5">LMG 29911</strain>
    </source>
</reference>
<accession>A0A2S8SW81</accession>
<comment type="caution">
    <text evidence="4">The sequence shown here is derived from an EMBL/GenBank/DDBJ whole genome shotgun (WGS) entry which is preliminary data.</text>
</comment>
<evidence type="ECO:0000313" key="5">
    <source>
        <dbReference type="Proteomes" id="UP000237684"/>
    </source>
</evidence>
<dbReference type="Proteomes" id="UP000237684">
    <property type="component" value="Unassembled WGS sequence"/>
</dbReference>
<sequence length="158" mass="17251">MSTSKEHESAQSQTLRNDMQNGLQRIMMVEDDVDIQTVARMSLEAVGGYTVEVCSGGHEALQKVEGFAPNLILLDVMMPDMDGPTLLQHLRAGNNTKNLPIVFMTAKAQSHEVESYLKMGALAVVSKPFDPMKLSAILAGIWSEYAASEKAILQGEQL</sequence>
<dbReference type="PROSITE" id="PS50110">
    <property type="entry name" value="RESPONSE_REGULATORY"/>
    <property type="match status" value="1"/>
</dbReference>
<dbReference type="SMART" id="SM00448">
    <property type="entry name" value="REC"/>
    <property type="match status" value="1"/>
</dbReference>
<organism evidence="4 5">
    <name type="scientific">Abditibacterium utsteinense</name>
    <dbReference type="NCBI Taxonomy" id="1960156"/>
    <lineage>
        <taxon>Bacteria</taxon>
        <taxon>Pseudomonadati</taxon>
        <taxon>Abditibacteriota</taxon>
        <taxon>Abditibacteriia</taxon>
        <taxon>Abditibacteriales</taxon>
        <taxon>Abditibacteriaceae</taxon>
        <taxon>Abditibacterium</taxon>
    </lineage>
</organism>
<dbReference type="EMBL" id="NIGF01000002">
    <property type="protein sequence ID" value="PQV65061.1"/>
    <property type="molecule type" value="Genomic_DNA"/>
</dbReference>
<proteinExistence type="predicted"/>
<dbReference type="Gene3D" id="3.40.50.2300">
    <property type="match status" value="1"/>
</dbReference>
<dbReference type="PANTHER" id="PTHR44591:SF3">
    <property type="entry name" value="RESPONSE REGULATORY DOMAIN-CONTAINING PROTEIN"/>
    <property type="match status" value="1"/>
</dbReference>
<evidence type="ECO:0000259" key="3">
    <source>
        <dbReference type="PROSITE" id="PS50110"/>
    </source>
</evidence>
<name>A0A2S8SW81_9BACT</name>
<dbReference type="InParanoid" id="A0A2S8SW81"/>
<dbReference type="GO" id="GO:0000160">
    <property type="term" value="P:phosphorelay signal transduction system"/>
    <property type="evidence" value="ECO:0007669"/>
    <property type="project" value="InterPro"/>
</dbReference>
<keyword evidence="5" id="KW-1185">Reference proteome</keyword>
<dbReference type="InterPro" id="IPR011006">
    <property type="entry name" value="CheY-like_superfamily"/>
</dbReference>
<dbReference type="Pfam" id="PF00072">
    <property type="entry name" value="Response_reg"/>
    <property type="match status" value="1"/>
</dbReference>
<dbReference type="RefSeq" id="WP_202973426.1">
    <property type="nucleotide sequence ID" value="NZ_NIGF01000002.1"/>
</dbReference>
<feature type="domain" description="Response regulatory" evidence="3">
    <location>
        <begin position="25"/>
        <end position="142"/>
    </location>
</feature>
<evidence type="ECO:0000256" key="1">
    <source>
        <dbReference type="ARBA" id="ARBA00022553"/>
    </source>
</evidence>
<protein>
    <submittedName>
        <fullName evidence="4">Response regulator receiver domain-containing protein</fullName>
    </submittedName>
</protein>
<dbReference type="PANTHER" id="PTHR44591">
    <property type="entry name" value="STRESS RESPONSE REGULATOR PROTEIN 1"/>
    <property type="match status" value="1"/>
</dbReference>
<dbReference type="SUPFAM" id="SSF52172">
    <property type="entry name" value="CheY-like"/>
    <property type="match status" value="1"/>
</dbReference>
<dbReference type="InterPro" id="IPR001789">
    <property type="entry name" value="Sig_transdc_resp-reg_receiver"/>
</dbReference>
<evidence type="ECO:0000256" key="2">
    <source>
        <dbReference type="PROSITE-ProRule" id="PRU00169"/>
    </source>
</evidence>
<evidence type="ECO:0000313" key="4">
    <source>
        <dbReference type="EMBL" id="PQV65061.1"/>
    </source>
</evidence>
<feature type="modified residue" description="4-aspartylphosphate" evidence="2">
    <location>
        <position position="75"/>
    </location>
</feature>
<gene>
    <name evidence="4" type="ORF">B1R32_10268</name>
</gene>
<dbReference type="AlphaFoldDB" id="A0A2S8SW81"/>
<dbReference type="InterPro" id="IPR050595">
    <property type="entry name" value="Bact_response_regulator"/>
</dbReference>